<feature type="region of interest" description="Disordered" evidence="2">
    <location>
        <begin position="228"/>
        <end position="255"/>
    </location>
</feature>
<dbReference type="OrthoDB" id="303107at2759"/>
<keyword evidence="1" id="KW-0175">Coiled coil</keyword>
<keyword evidence="4" id="KW-1185">Reference proteome</keyword>
<gene>
    <name evidence="3" type="ORF">FZEAL_6134</name>
</gene>
<evidence type="ECO:0000313" key="3">
    <source>
        <dbReference type="EMBL" id="KAF4977311.1"/>
    </source>
</evidence>
<name>A0A8H4XJW6_9HYPO</name>
<evidence type="ECO:0000256" key="2">
    <source>
        <dbReference type="SAM" id="MobiDB-lite"/>
    </source>
</evidence>
<proteinExistence type="predicted"/>
<feature type="coiled-coil region" evidence="1">
    <location>
        <begin position="266"/>
        <end position="293"/>
    </location>
</feature>
<accession>A0A8H4XJW6</accession>
<dbReference type="AlphaFoldDB" id="A0A8H4XJW6"/>
<reference evidence="3" key="1">
    <citation type="journal article" date="2020" name="BMC Genomics">
        <title>Correction to: Identification and distribution of gene clusters required for synthesis of sphingolipid metabolism inhibitors in diverse species of the filamentous fungus Fusarium.</title>
        <authorList>
            <person name="Kim H.S."/>
            <person name="Lohmar J.M."/>
            <person name="Busman M."/>
            <person name="Brown D.W."/>
            <person name="Naumann T.A."/>
            <person name="Divon H.H."/>
            <person name="Lysoe E."/>
            <person name="Uhlig S."/>
            <person name="Proctor R.H."/>
        </authorList>
    </citation>
    <scope>NUCLEOTIDE SEQUENCE</scope>
    <source>
        <strain evidence="3">NRRL 22465</strain>
    </source>
</reference>
<evidence type="ECO:0000256" key="1">
    <source>
        <dbReference type="SAM" id="Coils"/>
    </source>
</evidence>
<comment type="caution">
    <text evidence="3">The sequence shown here is derived from an EMBL/GenBank/DDBJ whole genome shotgun (WGS) entry which is preliminary data.</text>
</comment>
<organism evidence="3 4">
    <name type="scientific">Fusarium zealandicum</name>
    <dbReference type="NCBI Taxonomy" id="1053134"/>
    <lineage>
        <taxon>Eukaryota</taxon>
        <taxon>Fungi</taxon>
        <taxon>Dikarya</taxon>
        <taxon>Ascomycota</taxon>
        <taxon>Pezizomycotina</taxon>
        <taxon>Sordariomycetes</taxon>
        <taxon>Hypocreomycetidae</taxon>
        <taxon>Hypocreales</taxon>
        <taxon>Nectriaceae</taxon>
        <taxon>Fusarium</taxon>
        <taxon>Fusarium staphyleae species complex</taxon>
    </lineage>
</organism>
<dbReference type="Proteomes" id="UP000635477">
    <property type="component" value="Unassembled WGS sequence"/>
</dbReference>
<dbReference type="EMBL" id="JABEYC010000447">
    <property type="protein sequence ID" value="KAF4977311.1"/>
    <property type="molecule type" value="Genomic_DNA"/>
</dbReference>
<reference evidence="3" key="2">
    <citation type="submission" date="2020-05" db="EMBL/GenBank/DDBJ databases">
        <authorList>
            <person name="Kim H.-S."/>
            <person name="Proctor R.H."/>
            <person name="Brown D.W."/>
        </authorList>
    </citation>
    <scope>NUCLEOTIDE SEQUENCE</scope>
    <source>
        <strain evidence="3">NRRL 22465</strain>
    </source>
</reference>
<feature type="region of interest" description="Disordered" evidence="2">
    <location>
        <begin position="141"/>
        <end position="167"/>
    </location>
</feature>
<protein>
    <submittedName>
        <fullName evidence="3">Uncharacterized protein</fullName>
    </submittedName>
</protein>
<evidence type="ECO:0000313" key="4">
    <source>
        <dbReference type="Proteomes" id="UP000635477"/>
    </source>
</evidence>
<sequence length="624" mass="70745">MPRKRSKAKRVGKPKPNLRVWEDRDRLELLAYLNWCVQCDVNFNTTVVGHLKKTTGKDFLDRQIRDKLRREWENFGICDKFEDLYSQGTTALNQENNEDEMQVIQEMLVRLGSPLGARYRLRSASSVHNSRSRTLSTALSTSTRVTPASQLARVRGSSRPHSGLENTWQRTDTEALRQSAHSGIRSDESGDELAREYPTEVVKGEEYSELSSVPCTDDSDLELITLASPTKSSESELRSGEEGQALGETTNTRVTETEFLKQSASVFTLRNRLSEMQRELDEMHESSQAARGNRFDLWQQISHLRGQLEAKDRLWQDTVAFETQSLAFSKTPIKRDYDLLYHKINETCSFICDMSLTEALPEQDGEFHPSAETWALKAANCKLDRLVSHSQAEAIPKEKLFASLVAAGIFELVFEPVVPDILALESPLLHQYRRHILTKDGQQALHRLDFVALKSLTLEKHFTTEVIPEKARSLAEFMVRILCFFLPKENQDINHRPLHYHQEILAAECLEKVISQALLLKVQLALSMKRLGFRFFKPGEPFDATCMQSDSSRSAGFVEDPDGPQDSVKLCLLPALYVLPAGVDDQEHEDSVMHFSANYNKYLTEVGVEDAGSLFLVVKSSVMV</sequence>